<evidence type="ECO:0000256" key="2">
    <source>
        <dbReference type="ARBA" id="ARBA00022556"/>
    </source>
</evidence>
<evidence type="ECO:0000313" key="10">
    <source>
        <dbReference type="Proteomes" id="UP000199663"/>
    </source>
</evidence>
<feature type="active site" description="Proton acceptor" evidence="7">
    <location>
        <position position="242"/>
    </location>
</feature>
<keyword evidence="3 7" id="KW-0808">Transferase</keyword>
<evidence type="ECO:0000256" key="5">
    <source>
        <dbReference type="ARBA" id="ARBA00023098"/>
    </source>
</evidence>
<evidence type="ECO:0000256" key="1">
    <source>
        <dbReference type="ARBA" id="ARBA00022516"/>
    </source>
</evidence>
<reference evidence="9 10" key="1">
    <citation type="submission" date="2016-10" db="EMBL/GenBank/DDBJ databases">
        <authorList>
            <person name="Varghese N."/>
            <person name="Submissions S."/>
        </authorList>
    </citation>
    <scope>NUCLEOTIDE SEQUENCE [LARGE SCALE GENOMIC DNA]</scope>
    <source>
        <strain evidence="9 10">DSM 17997</strain>
    </source>
</reference>
<dbReference type="Pfam" id="PF00132">
    <property type="entry name" value="Hexapep"/>
    <property type="match status" value="3"/>
</dbReference>
<comment type="function">
    <text evidence="7">Catalyzes the N-acylation of UDP-3-O-acylglucosamine using 3-hydroxyacyl-ACP as the acyl donor. Is involved in the biosynthesis of lipid A, a phosphorylated glycolipid that anchors the lipopolysaccharide to the outer membrane of the cell.</text>
</comment>
<dbReference type="InterPro" id="IPR001451">
    <property type="entry name" value="Hexapep"/>
</dbReference>
<dbReference type="HAMAP" id="MF_00523">
    <property type="entry name" value="LpxD"/>
    <property type="match status" value="1"/>
</dbReference>
<evidence type="ECO:0000256" key="6">
    <source>
        <dbReference type="ARBA" id="ARBA00023315"/>
    </source>
</evidence>
<evidence type="ECO:0000256" key="4">
    <source>
        <dbReference type="ARBA" id="ARBA00022737"/>
    </source>
</evidence>
<dbReference type="InterPro" id="IPR011004">
    <property type="entry name" value="Trimer_LpxA-like_sf"/>
</dbReference>
<keyword evidence="4 7" id="KW-0677">Repeat</keyword>
<dbReference type="InterPro" id="IPR007691">
    <property type="entry name" value="LpxD"/>
</dbReference>
<proteinExistence type="inferred from homology"/>
<evidence type="ECO:0000313" key="9">
    <source>
        <dbReference type="EMBL" id="SDY99589.1"/>
    </source>
</evidence>
<evidence type="ECO:0000256" key="7">
    <source>
        <dbReference type="HAMAP-Rule" id="MF_00523"/>
    </source>
</evidence>
<comment type="subunit">
    <text evidence="7">Homotrimer.</text>
</comment>
<gene>
    <name evidence="7" type="primary">lpxD</name>
    <name evidence="9" type="ORF">SAMN05444412_104231</name>
</gene>
<accession>A0A1H3PGR3</accession>
<protein>
    <recommendedName>
        <fullName evidence="7">UDP-3-O-acylglucosamine N-acyltransferase</fullName>
        <ecNumber evidence="7">2.3.1.191</ecNumber>
    </recommendedName>
</protein>
<name>A0A1H3PGR3_9BACT</name>
<keyword evidence="2 7" id="KW-0441">Lipid A biosynthesis</keyword>
<dbReference type="NCBIfam" id="NF002060">
    <property type="entry name" value="PRK00892.1"/>
    <property type="match status" value="1"/>
</dbReference>
<dbReference type="Proteomes" id="UP000199663">
    <property type="component" value="Unassembled WGS sequence"/>
</dbReference>
<feature type="domain" description="UDP-3-O-[3-hydroxymyristoyl] glucosamine N-acyltransferase non-repeat region" evidence="8">
    <location>
        <begin position="21"/>
        <end position="89"/>
    </location>
</feature>
<dbReference type="PANTHER" id="PTHR43378">
    <property type="entry name" value="UDP-3-O-ACYLGLUCOSAMINE N-ACYLTRANSFERASE"/>
    <property type="match status" value="1"/>
</dbReference>
<dbReference type="RefSeq" id="WP_019597975.1">
    <property type="nucleotide sequence ID" value="NZ_FNQC01000004.1"/>
</dbReference>
<evidence type="ECO:0000256" key="3">
    <source>
        <dbReference type="ARBA" id="ARBA00022679"/>
    </source>
</evidence>
<dbReference type="Gene3D" id="3.40.1390.10">
    <property type="entry name" value="MurE/MurF, N-terminal domain"/>
    <property type="match status" value="1"/>
</dbReference>
<sequence>MEFTIDQVALLINGKVEGEGNIKVNRLDKIQEGKPGGISFFSNEKYENYVYETDCSAIIVSENFTPNKAIKPTLIRVKNAYVGFTQLLEAYSQITKMQLTGTTQPCYMDESSTIGEGFYRGAFSSIGKNSKIGNNVKIHSQVYIGDNVTIGDNCIFHPGVKICNDSQVGNNCEFHPGVVIGSDGFGFAPMEDGTFKAIPQIGNVIIEDNVSVGANSTIDRATMGSTIIKKGAKIDNMVQIAHNVIIGENTVIAAQAGISGSTEIGKNCMIGGKAGIVGHLKIADHTNIGANTGISKSIEKSGQTILGYMGFDFKSFLKSYAVFKNLPQLQDKLKELEKKL</sequence>
<dbReference type="InterPro" id="IPR020573">
    <property type="entry name" value="UDP_GlcNAc_AcTrfase_non-rep"/>
</dbReference>
<dbReference type="NCBIfam" id="TIGR01853">
    <property type="entry name" value="lipid_A_lpxD"/>
    <property type="match status" value="1"/>
</dbReference>
<dbReference type="PROSITE" id="PS00101">
    <property type="entry name" value="HEXAPEP_TRANSFERASES"/>
    <property type="match status" value="1"/>
</dbReference>
<comment type="catalytic activity">
    <reaction evidence="7">
        <text>a UDP-3-O-[(3R)-3-hydroxyacyl]-alpha-D-glucosamine + a (3R)-hydroxyacyl-[ACP] = a UDP-2-N,3-O-bis[(3R)-3-hydroxyacyl]-alpha-D-glucosamine + holo-[ACP] + H(+)</text>
        <dbReference type="Rhea" id="RHEA:53836"/>
        <dbReference type="Rhea" id="RHEA-COMP:9685"/>
        <dbReference type="Rhea" id="RHEA-COMP:9945"/>
        <dbReference type="ChEBI" id="CHEBI:15378"/>
        <dbReference type="ChEBI" id="CHEBI:64479"/>
        <dbReference type="ChEBI" id="CHEBI:78827"/>
        <dbReference type="ChEBI" id="CHEBI:137740"/>
        <dbReference type="ChEBI" id="CHEBI:137748"/>
        <dbReference type="EC" id="2.3.1.191"/>
    </reaction>
</comment>
<dbReference type="CDD" id="cd03352">
    <property type="entry name" value="LbH_LpxD"/>
    <property type="match status" value="1"/>
</dbReference>
<keyword evidence="5 7" id="KW-0443">Lipid metabolism</keyword>
<dbReference type="EMBL" id="FNQC01000004">
    <property type="protein sequence ID" value="SDY99589.1"/>
    <property type="molecule type" value="Genomic_DNA"/>
</dbReference>
<comment type="pathway">
    <text evidence="7">Bacterial outer membrane biogenesis; LPS lipid A biosynthesis.</text>
</comment>
<evidence type="ECO:0000259" key="8">
    <source>
        <dbReference type="Pfam" id="PF04613"/>
    </source>
</evidence>
<dbReference type="Pfam" id="PF04613">
    <property type="entry name" value="LpxD"/>
    <property type="match status" value="1"/>
</dbReference>
<keyword evidence="1 7" id="KW-0444">Lipid biosynthesis</keyword>
<dbReference type="InterPro" id="IPR018357">
    <property type="entry name" value="Hexapep_transf_CS"/>
</dbReference>
<keyword evidence="10" id="KW-1185">Reference proteome</keyword>
<keyword evidence="6 7" id="KW-0012">Acyltransferase</keyword>
<comment type="similarity">
    <text evidence="7">Belongs to the transferase hexapeptide repeat family. LpxD subfamily.</text>
</comment>
<dbReference type="PANTHER" id="PTHR43378:SF2">
    <property type="entry name" value="UDP-3-O-ACYLGLUCOSAMINE N-ACYLTRANSFERASE 1, MITOCHONDRIAL-RELATED"/>
    <property type="match status" value="1"/>
</dbReference>
<organism evidence="9 10">
    <name type="scientific">Rhodonellum ikkaensis</name>
    <dbReference type="NCBI Taxonomy" id="336829"/>
    <lineage>
        <taxon>Bacteria</taxon>
        <taxon>Pseudomonadati</taxon>
        <taxon>Bacteroidota</taxon>
        <taxon>Cytophagia</taxon>
        <taxon>Cytophagales</taxon>
        <taxon>Cytophagaceae</taxon>
        <taxon>Rhodonellum</taxon>
    </lineage>
</organism>
<dbReference type="SUPFAM" id="SSF51161">
    <property type="entry name" value="Trimeric LpxA-like enzymes"/>
    <property type="match status" value="1"/>
</dbReference>
<dbReference type="Gene3D" id="2.160.10.10">
    <property type="entry name" value="Hexapeptide repeat proteins"/>
    <property type="match status" value="1"/>
</dbReference>
<comment type="caution">
    <text evidence="9">The sequence shown here is derived from an EMBL/GenBank/DDBJ whole genome shotgun (WGS) entry which is preliminary data.</text>
</comment>
<dbReference type="EC" id="2.3.1.191" evidence="7"/>